<protein>
    <recommendedName>
        <fullName evidence="8">Receptor ligand binding region domain-containing protein</fullName>
    </recommendedName>
</protein>
<dbReference type="InterPro" id="IPR050726">
    <property type="entry name" value="mGluR"/>
</dbReference>
<gene>
    <name evidence="9" type="ORF">CYMTET_22538</name>
</gene>
<reference evidence="9 10" key="1">
    <citation type="journal article" date="2015" name="Genome Biol. Evol.">
        <title>Comparative Genomics of a Bacterivorous Green Alga Reveals Evolutionary Causalities and Consequences of Phago-Mixotrophic Mode of Nutrition.</title>
        <authorList>
            <person name="Burns J.A."/>
            <person name="Paasch A."/>
            <person name="Narechania A."/>
            <person name="Kim E."/>
        </authorList>
    </citation>
    <scope>NUCLEOTIDE SEQUENCE [LARGE SCALE GENOMIC DNA]</scope>
    <source>
        <strain evidence="9 10">PLY_AMNH</strain>
    </source>
</reference>
<feature type="transmembrane region" description="Helical" evidence="7">
    <location>
        <begin position="2356"/>
        <end position="2382"/>
    </location>
</feature>
<evidence type="ECO:0000256" key="4">
    <source>
        <dbReference type="ARBA" id="ARBA00023136"/>
    </source>
</evidence>
<evidence type="ECO:0000313" key="10">
    <source>
        <dbReference type="Proteomes" id="UP001190700"/>
    </source>
</evidence>
<name>A0AAE0FZP6_9CHLO</name>
<evidence type="ECO:0000256" key="5">
    <source>
        <dbReference type="ARBA" id="ARBA00023180"/>
    </source>
</evidence>
<dbReference type="InterPro" id="IPR028082">
    <property type="entry name" value="Peripla_BP_I"/>
</dbReference>
<feature type="transmembrane region" description="Helical" evidence="7">
    <location>
        <begin position="2268"/>
        <end position="2293"/>
    </location>
</feature>
<feature type="transmembrane region" description="Helical" evidence="7">
    <location>
        <begin position="2687"/>
        <end position="2712"/>
    </location>
</feature>
<evidence type="ECO:0000259" key="8">
    <source>
        <dbReference type="Pfam" id="PF01094"/>
    </source>
</evidence>
<dbReference type="EMBL" id="LGRX02011417">
    <property type="protein sequence ID" value="KAK3268991.1"/>
    <property type="molecule type" value="Genomic_DNA"/>
</dbReference>
<dbReference type="Proteomes" id="UP001190700">
    <property type="component" value="Unassembled WGS sequence"/>
</dbReference>
<feature type="transmembrane region" description="Helical" evidence="7">
    <location>
        <begin position="2625"/>
        <end position="2643"/>
    </location>
</feature>
<evidence type="ECO:0000256" key="1">
    <source>
        <dbReference type="ARBA" id="ARBA00004370"/>
    </source>
</evidence>
<feature type="transmembrane region" description="Helical" evidence="7">
    <location>
        <begin position="2582"/>
        <end position="2600"/>
    </location>
</feature>
<dbReference type="Pfam" id="PF01094">
    <property type="entry name" value="ANF_receptor"/>
    <property type="match status" value="4"/>
</dbReference>
<dbReference type="SMART" id="SM01411">
    <property type="entry name" value="Ephrin_rec_like"/>
    <property type="match status" value="2"/>
</dbReference>
<dbReference type="GO" id="GO:0016020">
    <property type="term" value="C:membrane"/>
    <property type="evidence" value="ECO:0007669"/>
    <property type="project" value="UniProtKB-SubCell"/>
</dbReference>
<organism evidence="9 10">
    <name type="scientific">Cymbomonas tetramitiformis</name>
    <dbReference type="NCBI Taxonomy" id="36881"/>
    <lineage>
        <taxon>Eukaryota</taxon>
        <taxon>Viridiplantae</taxon>
        <taxon>Chlorophyta</taxon>
        <taxon>Pyramimonadophyceae</taxon>
        <taxon>Pyramimonadales</taxon>
        <taxon>Pyramimonadaceae</taxon>
        <taxon>Cymbomonas</taxon>
    </lineage>
</organism>
<feature type="transmembrane region" description="Helical" evidence="7">
    <location>
        <begin position="2305"/>
        <end position="2327"/>
    </location>
</feature>
<keyword evidence="3 7" id="KW-1133">Transmembrane helix</keyword>
<dbReference type="InterPro" id="IPR001828">
    <property type="entry name" value="ANF_lig-bd_rcpt"/>
</dbReference>
<proteinExistence type="predicted"/>
<feature type="domain" description="Receptor ligand binding region" evidence="8">
    <location>
        <begin position="172"/>
        <end position="534"/>
    </location>
</feature>
<accession>A0AAE0FZP6</accession>
<evidence type="ECO:0000313" key="9">
    <source>
        <dbReference type="EMBL" id="KAK3268991.1"/>
    </source>
</evidence>
<dbReference type="Gene3D" id="3.40.50.2300">
    <property type="match status" value="10"/>
</dbReference>
<dbReference type="SUPFAM" id="SSF53822">
    <property type="entry name" value="Periplasmic binding protein-like I"/>
    <property type="match status" value="4"/>
</dbReference>
<feature type="transmembrane region" description="Helical" evidence="7">
    <location>
        <begin position="2080"/>
        <end position="2106"/>
    </location>
</feature>
<keyword evidence="10" id="KW-1185">Reference proteome</keyword>
<comment type="caution">
    <text evidence="9">The sequence shown here is derived from an EMBL/GenBank/DDBJ whole genome shotgun (WGS) entry which is preliminary data.</text>
</comment>
<feature type="transmembrane region" description="Helical" evidence="7">
    <location>
        <begin position="2168"/>
        <end position="2186"/>
    </location>
</feature>
<evidence type="ECO:0000256" key="7">
    <source>
        <dbReference type="SAM" id="Phobius"/>
    </source>
</evidence>
<evidence type="ECO:0000256" key="3">
    <source>
        <dbReference type="ARBA" id="ARBA00022989"/>
    </source>
</evidence>
<keyword evidence="5" id="KW-0325">Glycoprotein</keyword>
<keyword evidence="4 7" id="KW-0472">Membrane</keyword>
<feature type="domain" description="Receptor ligand binding region" evidence="8">
    <location>
        <begin position="608"/>
        <end position="983"/>
    </location>
</feature>
<comment type="subcellular location">
    <subcellularLocation>
        <location evidence="1">Membrane</location>
    </subcellularLocation>
</comment>
<feature type="region of interest" description="Disordered" evidence="6">
    <location>
        <begin position="1563"/>
        <end position="1585"/>
    </location>
</feature>
<feature type="domain" description="Receptor ligand binding region" evidence="8">
    <location>
        <begin position="1065"/>
        <end position="1430"/>
    </location>
</feature>
<evidence type="ECO:0000256" key="2">
    <source>
        <dbReference type="ARBA" id="ARBA00022692"/>
    </source>
</evidence>
<evidence type="ECO:0000256" key="6">
    <source>
        <dbReference type="SAM" id="MobiDB-lite"/>
    </source>
</evidence>
<feature type="transmembrane region" description="Helical" evidence="7">
    <location>
        <begin position="2655"/>
        <end position="2675"/>
    </location>
</feature>
<sequence length="2746" mass="299267">MSGSAHAAQRASSHSAGIAVAKESIQAGFPKSKTASQGGAEVNSQSGVARNLAKSLSAKRKRTLVSQSSSLTCNDVKGLTFCTDSPSSWEDINGDGCAEYAQNAYCTLDGDVGPGLAQDASSELFIGDDGLTAAEVCCACGAGKKVLRFGIMLGFSSSSGTLLPLDSGASALGAVLLAIREINADPAILSDYELLFAVQDSKCNRTVGKTLTKTLLQDWQANAIIGASCSSASTGIQEVADILSVPEISGSATSTSLSPYSYFLRTIPSDKYQAIVMADLVRHYNWTRVTTVAVEDEYGLGGFAAFHDAAEQRGITVAHRLTYPPDTADFSGVVADLQESRAYIIVVFASLFGQLMEQAYMAGVGGEGYVWIGSDTTSSLWEDMSSQLSDTQKNDIMRGYLGPVPYVNKSTPEYVAFAEQWAAQPATVDEGTGECSEELDDVGVPIWMRYDVDHNKTTYDSCIGFNYSDMTMETLFNAYYYDATYVMARAFHKLMLNSSTAVTTEALRGAMLKESFVGASGHVTFDENGDRAGTIQYVVLNHAGESQVQPVAFWSSELTYMECVAGHQECHSVVWSTGQDTPPTQTRSYRIGVALALSEDRNSGGRVAAIMMAIAHVARDPSLLPGTALLFALENSDCNADGGREAARQLYDKGADVVIGTSCSSASLGAQELLGIYEIPQISGSATSVKLSTDGNTEMDAYPYFMRTVPSDASQAIAMADLVVYYNWSHVATVAVEDDYGLAGIDAFHLAAHERGIQVLAAHRLTYPFGLQNFSEVVEGLQRSHAYIIVMFGHPQETAALMEQAYAAGVGGEGYVWIGSDATASSSTWNAMSSQLSDADKNDIMRGYLGMSPYVNKSTPEYAAFAEQWAAQPATVDEETGECSEEVDDAGVPIWMRYEMVNGTRYGEWCMGMSYATEEIEQVYVFHYDAMYVVARALHEVLELQEGNIIDRAELKEAMLQQSFAGASGQVEFDDVGDRATGVFYEVLNHAGDSQLRPIGIWDVVSKFTECSEVASDTADCHPVVWSTGLGAVPKTSHVYVGFIMGMVSDAGSPVGFGPSTASSLLALQAINEDPTMLPNTMLLMALEDGRCEEESGGSAAAALQKYGVDVVVGATCSSASMNAVYTLAQTNTPLISSSSTSPSLTQQTNFLRTTPSDALRGKAMADLVHYYNWARVATVAVDDEYGRNGIEEFHHAAEGLGIDIPAEHRLTYPAHGTEDFSEVVAGLQRSRAHIIVLYAYGYDTFRLMEQAYAGGAGGKGYVWIASETDALVDNIARMSSDLTDAEKTVILQGFFGFDFSVNTSTSEYMALEEQWAAQPATVDETGKCSDAVDDMGSPIWMRPFNDSTQCYCMGSESISIDAFSLLQYDAVYVVARALHELVEVQGQIEINGLELREAMLEQSFTGVTGLVAFNSEGDRTDGVVYDVVKIDEESRSSLHSVGTWNIADKYKECDQTREGCYPIDWSTEDGAVPKTSYMNIGAAGGLIGTVGDSIENLDYGEHVAGIALAIAVVNSDPLLLPSTTLRFLLQDSRCEAAAGRDAARRLLLADADVVVGTSCTTSSEPAQQELKNSSVPQISGAASSPSLSQYSYFMRTIPSDSYMAIAMADLVQYYNWTRVATVAVDSIYGRYGIEEFHDAALARSIDVVRALMFSSSSTDALSEVVAELQKSRLYIIVVFAFDVDIGRLIEQAYMAGVGGEGYVWIGSDSTPRMMEAMSSQLSDTQKNDIMRGYLGPVPYVNKSTPEYVAFAEQWAAQPATVDEETGECSEEVDDAGVPIWMRYDADNDSSTYDICVGFNQTNALADASAPNGLDRFAVYFYDAAMVVARALHHLLQQESTYDIVGAQLRDHILAQSFVGATGHISFDDAGDRVSGLQYEVLNHAGVSGLQRVAFHSSSQYMECSDDCHPVVWSSGADRPQDGTCEAGRVFIAEDNQCERCAAGSFHDLEANDCLPCEPGSVTLDAGATVCLACRDIKGGYYQDLAGQASCKDCPLGADCSSGVSAVGLEGYWRDAPERESFYECYSKDSCMGEVSPYQDPGCLEGHQGPLCSVCAGGYTRSQADAKQGCTRCEGGSAAAASFVTLIVFGLVVCMTVLLFLFWPWVQHYRNAILDRKRQAAPEAALRVAAEIEVQAEANSEAEAAPIRVSRRMTIMFSTRMEMMRAMIIRNLSLIYELFGMAISTAQQHIDSARSTLVDQGFPAYTLGTEIAASLVSFSQVLDSFIKMHIDWPESLREVFSQLNINEYISLDLAGLQCNLPSNFYQRYYLVVVGILSIIGLFSTLALASNLCIHDPRDQQVFQRITLKAVIFVLFFFYPFFCSRLLLAFPCRKLYETTYLMHDYSEECFTPEHVRLLLVAVVGFFGFVAGVPLFFYCCMLRFKIPAIVQEKRRSIRAANLLLYFASQELLDVPVQMLKGGFLNDRAVDALYTRFIDGSELTPEERLAVMKQCIDQAGHEADDDEHRRDKSSNGDEVVMQENCVYDGEHGLKVAYEPRLSPSLCKLHPEGDARQLELALLSKANDSKAMPSKHLVREQQLAELLEFAKGPGVANVQHFPLKWVMFRTLRSEELTERQVQERDAIVYIGFLFAAYKPQYWFFEILETFRKLIYVAIPVLWDQAHEQLLRSMFVCLLYVACLHFCQPDASGLNQTVKITCAYVLLLDNFYAWMMLAGMVDEEGGEQKLSFALAAINVVAFCGPALISVYVMLLSLRNFYVQHRLRRSPALRSATLGKESEYSSGMMAGD</sequence>
<keyword evidence="2 7" id="KW-0812">Transmembrane</keyword>
<dbReference type="PANTHER" id="PTHR24060">
    <property type="entry name" value="METABOTROPIC GLUTAMATE RECEPTOR"/>
    <property type="match status" value="1"/>
</dbReference>
<dbReference type="Gene3D" id="2.10.50.10">
    <property type="entry name" value="Tumor Necrosis Factor Receptor, subunit A, domain 2"/>
    <property type="match status" value="1"/>
</dbReference>
<feature type="domain" description="Receptor ligand binding region" evidence="8">
    <location>
        <begin position="1508"/>
        <end position="1883"/>
    </location>
</feature>